<dbReference type="eggNOG" id="COG0226">
    <property type="taxonomic scope" value="Bacteria"/>
</dbReference>
<gene>
    <name evidence="1" type="ordered locus">ambt_00935</name>
</gene>
<dbReference type="AlphaFoldDB" id="F5ZA53"/>
<protein>
    <recommendedName>
        <fullName evidence="3">Phosphate ABC transporter substrate-binding protein</fullName>
    </recommendedName>
</protein>
<dbReference type="KEGG" id="alt:ambt_00935"/>
<evidence type="ECO:0008006" key="3">
    <source>
        <dbReference type="Google" id="ProtNLM"/>
    </source>
</evidence>
<accession>F5ZA53</accession>
<dbReference type="HOGENOM" id="CLU_124904_1_0_6"/>
<dbReference type="SUPFAM" id="SSF53850">
    <property type="entry name" value="Periplasmic binding protein-like II"/>
    <property type="match status" value="1"/>
</dbReference>
<dbReference type="Proteomes" id="UP000000683">
    <property type="component" value="Chromosome"/>
</dbReference>
<reference evidence="1 2" key="1">
    <citation type="journal article" date="2011" name="J. Bacteriol.">
        <title>Complete genome sequence of the polycyclic aromatic hydrocarbon-degrading bacterium Alteromonas sp. strain SN2.</title>
        <authorList>
            <person name="Jin H.M."/>
            <person name="Jeong H."/>
            <person name="Moon E.J."/>
            <person name="Math R.K."/>
            <person name="Lee K."/>
            <person name="Kim H.J."/>
            <person name="Jeon C.O."/>
            <person name="Oh T.K."/>
            <person name="Kim J.F."/>
        </authorList>
    </citation>
    <scope>NUCLEOTIDE SEQUENCE [LARGE SCALE GENOMIC DNA]</scope>
    <source>
        <strain evidence="2">JCM 17741 / KACC 18427 / KCTC 11700BP / SN2</strain>
    </source>
</reference>
<sequence>MSKSVFAVFIISFIFCAFAQGRERVVVVAHLADQPVSLSKGEIRNIFMGGVSESNLAPVEIGSGSHIRVIFNTHVIGLPESRIQSYWAQMKFSGRNKPPTSVDSVDEMISYLNENEASIGYLPEGVELPDSLTVIFTTD</sequence>
<name>F5ZA53_ALTNA</name>
<evidence type="ECO:0000313" key="2">
    <source>
        <dbReference type="Proteomes" id="UP000000683"/>
    </source>
</evidence>
<evidence type="ECO:0000313" key="1">
    <source>
        <dbReference type="EMBL" id="AEF01744.1"/>
    </source>
</evidence>
<proteinExistence type="predicted"/>
<dbReference type="OrthoDB" id="5368544at2"/>
<dbReference type="EMBL" id="CP002339">
    <property type="protein sequence ID" value="AEF01744.1"/>
    <property type="molecule type" value="Genomic_DNA"/>
</dbReference>
<dbReference type="RefSeq" id="WP_013782686.1">
    <property type="nucleotide sequence ID" value="NC_015554.1"/>
</dbReference>
<keyword evidence="2" id="KW-1185">Reference proteome</keyword>
<organism evidence="1 2">
    <name type="scientific">Alteromonas naphthalenivorans</name>
    <dbReference type="NCBI Taxonomy" id="715451"/>
    <lineage>
        <taxon>Bacteria</taxon>
        <taxon>Pseudomonadati</taxon>
        <taxon>Pseudomonadota</taxon>
        <taxon>Gammaproteobacteria</taxon>
        <taxon>Alteromonadales</taxon>
        <taxon>Alteromonadaceae</taxon>
        <taxon>Alteromonas/Salinimonas group</taxon>
        <taxon>Alteromonas</taxon>
    </lineage>
</organism>